<dbReference type="EMBL" id="MHIB01000011">
    <property type="protein sequence ID" value="OGY44866.1"/>
    <property type="molecule type" value="Genomic_DNA"/>
</dbReference>
<evidence type="ECO:0000259" key="1">
    <source>
        <dbReference type="Pfam" id="PF00391"/>
    </source>
</evidence>
<dbReference type="STRING" id="1797532.A2729_05605"/>
<proteinExistence type="predicted"/>
<organism evidence="2 3">
    <name type="scientific">Candidatus Buchananbacteria bacterium RIFCSPHIGHO2_01_FULL_39_14</name>
    <dbReference type="NCBI Taxonomy" id="1797532"/>
    <lineage>
        <taxon>Bacteria</taxon>
        <taxon>Candidatus Buchananiibacteriota</taxon>
    </lineage>
</organism>
<dbReference type="Proteomes" id="UP000178930">
    <property type="component" value="Unassembled WGS sequence"/>
</dbReference>
<dbReference type="Gene3D" id="3.50.30.10">
    <property type="entry name" value="Phosphohistidine domain"/>
    <property type="match status" value="1"/>
</dbReference>
<evidence type="ECO:0000313" key="2">
    <source>
        <dbReference type="EMBL" id="OGY44866.1"/>
    </source>
</evidence>
<dbReference type="AlphaFoldDB" id="A0A1G1XZ28"/>
<protein>
    <recommendedName>
        <fullName evidence="1">PEP-utilising enzyme mobile domain-containing protein</fullName>
    </recommendedName>
</protein>
<reference evidence="2 3" key="1">
    <citation type="journal article" date="2016" name="Nat. Commun.">
        <title>Thousands of microbial genomes shed light on interconnected biogeochemical processes in an aquifer system.</title>
        <authorList>
            <person name="Anantharaman K."/>
            <person name="Brown C.T."/>
            <person name="Hug L.A."/>
            <person name="Sharon I."/>
            <person name="Castelle C.J."/>
            <person name="Probst A.J."/>
            <person name="Thomas B.C."/>
            <person name="Singh A."/>
            <person name="Wilkins M.J."/>
            <person name="Karaoz U."/>
            <person name="Brodie E.L."/>
            <person name="Williams K.H."/>
            <person name="Hubbard S.S."/>
            <person name="Banfield J.F."/>
        </authorList>
    </citation>
    <scope>NUCLEOTIDE SEQUENCE [LARGE SCALE GENOMIC DNA]</scope>
</reference>
<dbReference type="GO" id="GO:0016772">
    <property type="term" value="F:transferase activity, transferring phosphorus-containing groups"/>
    <property type="evidence" value="ECO:0007669"/>
    <property type="project" value="InterPro"/>
</dbReference>
<name>A0A1G1XZ28_9BACT</name>
<dbReference type="PANTHER" id="PTHR43615">
    <property type="entry name" value="PHOSPHOENOLPYRUVATE SYNTHASE-RELATED"/>
    <property type="match status" value="1"/>
</dbReference>
<sequence length="343" mass="40442">MLRFESKKWHFFAESPTSILKREFIKFCYLYIDSVSEMKVSEFLVIGRKDINFTYVKESDDKRNFLLAKEYLEKNKLEKIFFDFRKFIGNYKNKEIDPVKKLIKIWQELCPILLYTYYTERILTEKFQKTTKNKKYFERLLEENGKLREHLAKIGYNQYNKIYPYLIKKYKDFKEPDYCLLAELFSGRILSVGEIKRRKKFFVSLSDKNKISIYTGLAAKAFLAKEKFRKIAIDKKVKEIKGLVAYSGEVTGKVVIIKKLADFKKDVRDKILVTPRTIIEYIPYLKKIKAIVTDIGGINSHAAISAREFKIPCIVDTKIASQVLRDGDLINVDAQQGIIRRMK</sequence>
<dbReference type="InterPro" id="IPR051549">
    <property type="entry name" value="PEP_Utilizing_Enz"/>
</dbReference>
<dbReference type="InterPro" id="IPR036637">
    <property type="entry name" value="Phosphohistidine_dom_sf"/>
</dbReference>
<gene>
    <name evidence="2" type="ORF">A2729_05605</name>
</gene>
<accession>A0A1G1XZ28</accession>
<comment type="caution">
    <text evidence="2">The sequence shown here is derived from an EMBL/GenBank/DDBJ whole genome shotgun (WGS) entry which is preliminary data.</text>
</comment>
<feature type="domain" description="PEP-utilising enzyme mobile" evidence="1">
    <location>
        <begin position="269"/>
        <end position="337"/>
    </location>
</feature>
<dbReference type="Pfam" id="PF00391">
    <property type="entry name" value="PEP-utilizers"/>
    <property type="match status" value="1"/>
</dbReference>
<evidence type="ECO:0000313" key="3">
    <source>
        <dbReference type="Proteomes" id="UP000178930"/>
    </source>
</evidence>
<dbReference type="SUPFAM" id="SSF52009">
    <property type="entry name" value="Phosphohistidine domain"/>
    <property type="match status" value="1"/>
</dbReference>
<dbReference type="PANTHER" id="PTHR43615:SF1">
    <property type="entry name" value="PPDK_N DOMAIN-CONTAINING PROTEIN"/>
    <property type="match status" value="1"/>
</dbReference>
<dbReference type="InterPro" id="IPR008279">
    <property type="entry name" value="PEP-util_enz_mobile_dom"/>
</dbReference>